<dbReference type="KEGG" id="blq:L21SP5_02925"/>
<dbReference type="OrthoDB" id="9787788at2"/>
<evidence type="ECO:0000313" key="2">
    <source>
        <dbReference type="EMBL" id="ALO16545.1"/>
    </source>
</evidence>
<feature type="transmembrane region" description="Helical" evidence="1">
    <location>
        <begin position="137"/>
        <end position="160"/>
    </location>
</feature>
<reference evidence="2 3" key="1">
    <citation type="submission" date="2015-11" db="EMBL/GenBank/DDBJ databases">
        <title>Description and complete genome sequence of a novel strain predominating in hypersaline microbial mats and representing a new family of the Bacteriodetes phylum.</title>
        <authorList>
            <person name="Spring S."/>
            <person name="Bunk B."/>
            <person name="Sproer C."/>
            <person name="Klenk H.-P."/>
        </authorList>
    </citation>
    <scope>NUCLEOTIDE SEQUENCE [LARGE SCALE GENOMIC DNA]</scope>
    <source>
        <strain evidence="2 3">L21-Spi-D4</strain>
    </source>
</reference>
<dbReference type="STRING" id="1307839.L21SP5_02925"/>
<dbReference type="EMBL" id="CP013118">
    <property type="protein sequence ID" value="ALO16545.1"/>
    <property type="molecule type" value="Genomic_DNA"/>
</dbReference>
<evidence type="ECO:0000256" key="1">
    <source>
        <dbReference type="SAM" id="Phobius"/>
    </source>
</evidence>
<organism evidence="2 3">
    <name type="scientific">Salinivirga cyanobacteriivorans</name>
    <dbReference type="NCBI Taxonomy" id="1307839"/>
    <lineage>
        <taxon>Bacteria</taxon>
        <taxon>Pseudomonadati</taxon>
        <taxon>Bacteroidota</taxon>
        <taxon>Bacteroidia</taxon>
        <taxon>Bacteroidales</taxon>
        <taxon>Salinivirgaceae</taxon>
        <taxon>Salinivirga</taxon>
    </lineage>
</organism>
<keyword evidence="1" id="KW-1133">Transmembrane helix</keyword>
<sequence>MKWRKFNRNIHRDLGYFFVGLTIIYSVSGIALNHLHHWNPDLKTEEYRGVFEQVYNFSDNRDEASQKAVSEIGVKYPVKSTSLQRNGKIKVFLDVGDNNTGSVIIDPDDNAYKVSILKKRVLLREMNLMHRNNLKQIWTWVSDIYALGLIILAITGMIILRGKFGFKRYGVWLVGAGIVIPIVIFIIYM</sequence>
<keyword evidence="1" id="KW-0472">Membrane</keyword>
<accession>A0A0S2I2K8</accession>
<gene>
    <name evidence="2" type="ORF">L21SP5_02925</name>
</gene>
<dbReference type="PANTHER" id="PTHR40115:SF1">
    <property type="entry name" value="INNER MEMBRANE PROTEIN WITH PEPSY TM HELIX"/>
    <property type="match status" value="1"/>
</dbReference>
<dbReference type="AlphaFoldDB" id="A0A0S2I2K8"/>
<dbReference type="Pfam" id="PF16357">
    <property type="entry name" value="PepSY_TM_like_2"/>
    <property type="match status" value="1"/>
</dbReference>
<keyword evidence="1" id="KW-0812">Transmembrane</keyword>
<dbReference type="Proteomes" id="UP000064893">
    <property type="component" value="Chromosome"/>
</dbReference>
<evidence type="ECO:0000313" key="3">
    <source>
        <dbReference type="Proteomes" id="UP000064893"/>
    </source>
</evidence>
<dbReference type="PANTHER" id="PTHR40115">
    <property type="entry name" value="INNER MEMBRANE PROTEIN WITH PEPSY TM HELIX"/>
    <property type="match status" value="1"/>
</dbReference>
<name>A0A0S2I2K8_9BACT</name>
<feature type="transmembrane region" description="Helical" evidence="1">
    <location>
        <begin position="169"/>
        <end position="188"/>
    </location>
</feature>
<proteinExistence type="predicted"/>
<protein>
    <submittedName>
        <fullName evidence="2">Uncharacterized protein</fullName>
    </submittedName>
</protein>
<dbReference type="RefSeq" id="WP_057953906.1">
    <property type="nucleotide sequence ID" value="NZ_CP013118.1"/>
</dbReference>
<feature type="transmembrane region" description="Helical" evidence="1">
    <location>
        <begin position="14"/>
        <end position="32"/>
    </location>
</feature>
<dbReference type="InterPro" id="IPR032307">
    <property type="entry name" value="PepSY_TM-like_2"/>
</dbReference>
<keyword evidence="3" id="KW-1185">Reference proteome</keyword>